<accession>A0ABV0ZXP7</accession>
<gene>
    <name evidence="1" type="ORF">AMECASPLE_009830</name>
</gene>
<proteinExistence type="predicted"/>
<name>A0ABV0ZXP7_9TELE</name>
<protein>
    <submittedName>
        <fullName evidence="1">Uncharacterized protein</fullName>
    </submittedName>
</protein>
<sequence>MFLFLNYLLTVLKYNYWPNLSGHTQNFSDNINKKISKSNTSCSDLNKLNEQMRKNQSGSCYKTIYKAFGTRGTHNQSNYPDMVITLNSGEPSQEWPAYKNYFKKASNSICIHKFCCHPENPEGRFSKISM</sequence>
<dbReference type="Proteomes" id="UP001469553">
    <property type="component" value="Unassembled WGS sequence"/>
</dbReference>
<comment type="caution">
    <text evidence="1">The sequence shown here is derived from an EMBL/GenBank/DDBJ whole genome shotgun (WGS) entry which is preliminary data.</text>
</comment>
<evidence type="ECO:0000313" key="1">
    <source>
        <dbReference type="EMBL" id="MEQ2310522.1"/>
    </source>
</evidence>
<reference evidence="1 2" key="1">
    <citation type="submission" date="2021-06" db="EMBL/GenBank/DDBJ databases">
        <authorList>
            <person name="Palmer J.M."/>
        </authorList>
    </citation>
    <scope>NUCLEOTIDE SEQUENCE [LARGE SCALE GENOMIC DNA]</scope>
    <source>
        <strain evidence="1 2">AS_MEX2019</strain>
        <tissue evidence="1">Muscle</tissue>
    </source>
</reference>
<dbReference type="EMBL" id="JAHRIP010075793">
    <property type="protein sequence ID" value="MEQ2310522.1"/>
    <property type="molecule type" value="Genomic_DNA"/>
</dbReference>
<organism evidence="1 2">
    <name type="scientific">Ameca splendens</name>
    <dbReference type="NCBI Taxonomy" id="208324"/>
    <lineage>
        <taxon>Eukaryota</taxon>
        <taxon>Metazoa</taxon>
        <taxon>Chordata</taxon>
        <taxon>Craniata</taxon>
        <taxon>Vertebrata</taxon>
        <taxon>Euteleostomi</taxon>
        <taxon>Actinopterygii</taxon>
        <taxon>Neopterygii</taxon>
        <taxon>Teleostei</taxon>
        <taxon>Neoteleostei</taxon>
        <taxon>Acanthomorphata</taxon>
        <taxon>Ovalentaria</taxon>
        <taxon>Atherinomorphae</taxon>
        <taxon>Cyprinodontiformes</taxon>
        <taxon>Goodeidae</taxon>
        <taxon>Ameca</taxon>
    </lineage>
</organism>
<evidence type="ECO:0000313" key="2">
    <source>
        <dbReference type="Proteomes" id="UP001469553"/>
    </source>
</evidence>
<keyword evidence="2" id="KW-1185">Reference proteome</keyword>